<dbReference type="PROSITE" id="PS00330">
    <property type="entry name" value="HEMOLYSIN_CALCIUM"/>
    <property type="match status" value="17"/>
</dbReference>
<evidence type="ECO:0000256" key="8">
    <source>
        <dbReference type="SAM" id="MobiDB-lite"/>
    </source>
</evidence>
<feature type="compositionally biased region" description="Acidic residues" evidence="8">
    <location>
        <begin position="2038"/>
        <end position="2071"/>
    </location>
</feature>
<evidence type="ECO:0000256" key="5">
    <source>
        <dbReference type="ARBA" id="ARBA00022737"/>
    </source>
</evidence>
<dbReference type="SUPFAM" id="SSF51120">
    <property type="entry name" value="beta-Roll"/>
    <property type="match status" value="8"/>
</dbReference>
<dbReference type="InterPro" id="IPR050557">
    <property type="entry name" value="RTX_toxin/Mannuronan_C5-epim"/>
</dbReference>
<feature type="region of interest" description="Disordered" evidence="8">
    <location>
        <begin position="1784"/>
        <end position="2260"/>
    </location>
</feature>
<feature type="region of interest" description="Disordered" evidence="8">
    <location>
        <begin position="2272"/>
        <end position="2529"/>
    </location>
</feature>
<feature type="compositionally biased region" description="Low complexity" evidence="8">
    <location>
        <begin position="1980"/>
        <end position="1993"/>
    </location>
</feature>
<feature type="compositionally biased region" description="Basic and acidic residues" evidence="8">
    <location>
        <begin position="2375"/>
        <end position="2387"/>
    </location>
</feature>
<feature type="compositionally biased region" description="Acidic residues" evidence="8">
    <location>
        <begin position="1945"/>
        <end position="1955"/>
    </location>
</feature>
<evidence type="ECO:0000256" key="6">
    <source>
        <dbReference type="ARBA" id="ARBA00023026"/>
    </source>
</evidence>
<evidence type="ECO:0000313" key="10">
    <source>
        <dbReference type="Proteomes" id="UP000683291"/>
    </source>
</evidence>
<dbReference type="InterPro" id="IPR001343">
    <property type="entry name" value="Hemolysn_Ca-bd"/>
</dbReference>
<dbReference type="PANTHER" id="PTHR38340">
    <property type="entry name" value="S-LAYER PROTEIN"/>
    <property type="match status" value="1"/>
</dbReference>
<feature type="compositionally biased region" description="Acidic residues" evidence="8">
    <location>
        <begin position="1786"/>
        <end position="1805"/>
    </location>
</feature>
<gene>
    <name evidence="9" type="ORF">KDD17_05945</name>
</gene>
<dbReference type="EMBL" id="CP073581">
    <property type="protein sequence ID" value="QUJ77526.1"/>
    <property type="molecule type" value="Genomic_DNA"/>
</dbReference>
<keyword evidence="5" id="KW-0677">Repeat</keyword>
<organism evidence="9 10">
    <name type="scientific">Sulfitobacter albidus</name>
    <dbReference type="NCBI Taxonomy" id="2829501"/>
    <lineage>
        <taxon>Bacteria</taxon>
        <taxon>Pseudomonadati</taxon>
        <taxon>Pseudomonadota</taxon>
        <taxon>Alphaproteobacteria</taxon>
        <taxon>Rhodobacterales</taxon>
        <taxon>Roseobacteraceae</taxon>
        <taxon>Sulfitobacter</taxon>
    </lineage>
</organism>
<feature type="compositionally biased region" description="Low complexity" evidence="8">
    <location>
        <begin position="2181"/>
        <end position="2190"/>
    </location>
</feature>
<dbReference type="GO" id="GO:0005509">
    <property type="term" value="F:calcium ion binding"/>
    <property type="evidence" value="ECO:0007669"/>
    <property type="project" value="InterPro"/>
</dbReference>
<dbReference type="GO" id="GO:0016020">
    <property type="term" value="C:membrane"/>
    <property type="evidence" value="ECO:0007669"/>
    <property type="project" value="UniProtKB-SubCell"/>
</dbReference>
<accession>A0A975PNJ2</accession>
<evidence type="ECO:0000256" key="2">
    <source>
        <dbReference type="ARBA" id="ARBA00004613"/>
    </source>
</evidence>
<dbReference type="GO" id="GO:0005576">
    <property type="term" value="C:extracellular region"/>
    <property type="evidence" value="ECO:0007669"/>
    <property type="project" value="UniProtKB-SubCell"/>
</dbReference>
<dbReference type="InterPro" id="IPR018511">
    <property type="entry name" value="Hemolysin-typ_Ca-bd_CS"/>
</dbReference>
<feature type="region of interest" description="Disordered" evidence="8">
    <location>
        <begin position="303"/>
        <end position="323"/>
    </location>
</feature>
<sequence length="2559" mass="256387">MIRTIDFNALTQGETVTNQFEAEGVVISAVANGTGRNQALIFDSANPTAADPDLGTTTQENILIISEDGSTDVPNDNASGGTFVFDFTGLSTVKSLSFIDLEEPARLFFYDAQGNVISEQFVPADGGDNQVSVVQLFVEGVDRFEVVLSGSGAVDDLIFDDMQPEEPPVAEGDGIVSGDDTGNTIDLAYVGDPEGDRIDAGDALIAGEAPDDDIVDARGGDDNISSFEGDDDVYAGAGDDTVAGGNGNDLIFGDRTLADGADAGEATRESFNWSELGAADGAAVSSFTQDTGTTNVTFTNVGSTPKTSVTYSTDAQNTDNIDGAGEAVSATSSLESETRAEGQGSTFELAFDAPVSNVDFNINDIDGDSNVRITAFDAEGNPVVVTLNGGSGLTLSDTDAVPGADTANSDGNYADDTNPVYSLNVDIAGPVSRIVIEHTQDGPNGTNVNISDVFFTAGGGVMVPGGNDVLMGEAGDDTIFGEGGDDVITGGVGADSLSGGDDADLFIGGNAGDVVDGGTGGDDNDTLDLSDSGPLRLVEETVDADGDSTSGTIEFLNGDGTSGGFMTFAEIETLILPPAGNQPPLAVDDTLTIDEDTTGSLNVLANDSDPDLDPLTVTAASSPNGEVTFTPDGTVTFTPAPDFNGPAVINYTISDGNGGFDDAVVNVTVNPVNDAPIAVDDNEDAVEDEAIIIDVLGNDSDPDGDAIRVTEATSPNGDVVINGDGTLSFTPAPNFTGDTVIDYTITDDNGGFDTAQVNLFVDPRQDPPVAEDDTATTDEDTTVVIPVLANDSDPDGDAIRVTEATSPNGDVVINGDGTLSFTPAPDFSGDAVINYTITDDNGGFDDAVVTVTVGAVNDPPVATDDTATTDEDTTVVIPVLANDTDPDADPLTVTEATSDFGDVVINDDGTLSFTPNPDFFGEAVINYTITDGNGGFDDAVVTVTVNDVDDALAPVANDDSDTTPEDTPVTIDVLGNDTDPNGDPLTVTEATSPNGDVVINDDGTLTFTPAPDFNGPAEIAYTITDGNGGFDDAVVTVDVTPVQDPPVAVDDSASTDEDTAVTIPVLANDSDPDGDPLEVTEATSPDGDVVINDDGTLTFTPAPDFTGDAVIDYTITDGNGGFDTAQVTVSVGEVSDAPVAVDDTAETDEDTPVTIPVLANDSDPDGDPLTVTEATSPDGTVTINDDGTLEFTPNPDFNGPTTISYTITDGNGGEDTATVDVTVNPVNDPPVAEDDVAETDEGTPVIIPVLANDSDPEGDPLEVIAASSPDGEVVINDDGTLTFTPDDDFTGEATINYTITDGNGGTDPAIVTVTVNDVNDPPVATDDTATTDEDTTVVIPVLANDTDPDADPLTVTEATSDFGDVVINDDGTLSFTPNPDFFGEAVINYTITDGNGGFDDAVVTVTVNDVDDALAPVANDDSDTTPEDTPVTIDVLGNDTDPNGDPLTVTEATSPNGDVVINDDGTLTFTPAPDFNGPAEIAYTITDGNGGFDDAVVTVDVTPVQDAPVAEDDCVSTDLDTAVTIPVLANDSDPDGDPLTVTAATSPDGDVVINDDGTITFTPTPGFTGDAEIAYTIDDGQGGTDDAVAKVSVGEVSGAPVAEDDTAETDEDTPVTIDVLANDSDPDGDPLTVVVATSPNGDVVINDDGTLTFTPDPDFNGEAIITYDIIDGNGGRDVGEVVVTVNPVNDGPAAEDDVADTNLNTPVIIPVLANDSDPEGDPLTVIAASSPNGDVVINDDGTVTFTPDPDFFGDATINYTIGDGNGGTDPAIVTVTVRDGIVTGTDDGELIDENFDGDPEGDVVDGGDGFLPGEGPEDDIIEAGGGDDTINAGLGDDDVSGGDGNDLIDGGPGDDSLAGDDGDDTIGGGTGEDTLEGGAGDDNLNGGDDNDSLDGGDGGDVLNGDAGDDTLDGGAGDDTLVGGEGDDSLVGGPGEDTLDGGVGDDTLEGGDDDDLLIGNEGNDSLDGGAGDDTLEGGPGDDTATGGAGDDVVNGGEGDDSLDGGDGNDTVNGGPGDDTVNGNAGEDSLIGGDGNDSLDGGDDADTLEGGLDDDTLDGGDGDDLLNGEEGDDSLIGGEGNDSLDGGDGADTLDGGPGDDAVLGGDGNDSLDGGDGNDTVNGNVGDDTVNGGIGDDSLLGEEGDDLLDGGDGADTIEGGDGSDTVIGGAGDDVIDTDNGDVLPDLGVPGVFDPDPDPENDRDSVDGGDGNDTIRTGDDRDTINGGTGEDVINAGIDDDIVDGGDDDDRIVGGEGNDSILGGEGDDLIFAGNDPDEIPDGLDIPDDGSGVGGIPDPRPDNGRDTVDGGAGNDTIFGADDDDLLIGGEGDDLLDGEIDDDTLLGGVGDDTLIGGQGDDSLEGGRGNDSLEGSEGNDTLRGNREDDSLHGGDGDDMLDGGGENDSLSGDAGDDTLQGGTGDDTLDGGIGDDSLDGGAGDDTVEGGDGDDTITGNTGADSLHGGAGNDDIDGGADDDLLSGDAGDDTIAGGLGDDTLNGGEGDDVLTGGSGDDIFDGGDGNDTMTGGADRDNFVNVNAGDIVDGSETGDDFDCLDLTGSAPKVAA</sequence>
<keyword evidence="10" id="KW-1185">Reference proteome</keyword>
<feature type="compositionally biased region" description="Acidic residues" evidence="8">
    <location>
        <begin position="2462"/>
        <end position="2479"/>
    </location>
</feature>
<dbReference type="InterPro" id="IPR013783">
    <property type="entry name" value="Ig-like_fold"/>
</dbReference>
<dbReference type="PRINTS" id="PR01488">
    <property type="entry name" value="RTXTOXINA"/>
</dbReference>
<name>A0A975PNJ2_9RHOB</name>
<dbReference type="Gene3D" id="2.60.40.10">
    <property type="entry name" value="Immunoglobulins"/>
    <property type="match status" value="1"/>
</dbReference>
<feature type="compositionally biased region" description="Acidic residues" evidence="8">
    <location>
        <begin position="2136"/>
        <end position="2146"/>
    </location>
</feature>
<feature type="compositionally biased region" description="Low complexity" evidence="8">
    <location>
        <begin position="2007"/>
        <end position="2019"/>
    </location>
</feature>
<evidence type="ECO:0000256" key="7">
    <source>
        <dbReference type="ARBA" id="ARBA00023136"/>
    </source>
</evidence>
<dbReference type="PRINTS" id="PR00313">
    <property type="entry name" value="CABNDNGRPT"/>
</dbReference>
<comment type="subcellular location">
    <subcellularLocation>
        <location evidence="1">Membrane</location>
    </subcellularLocation>
    <subcellularLocation>
        <location evidence="2">Secreted</location>
    </subcellularLocation>
</comment>
<dbReference type="GO" id="GO:0090729">
    <property type="term" value="F:toxin activity"/>
    <property type="evidence" value="ECO:0007669"/>
    <property type="project" value="UniProtKB-KW"/>
</dbReference>
<keyword evidence="4" id="KW-0800">Toxin</keyword>
<keyword evidence="6" id="KW-0843">Virulence</keyword>
<dbReference type="Pfam" id="PF17963">
    <property type="entry name" value="Big_9"/>
    <property type="match status" value="13"/>
</dbReference>
<evidence type="ECO:0000313" key="9">
    <source>
        <dbReference type="EMBL" id="QUJ77526.1"/>
    </source>
</evidence>
<dbReference type="Pfam" id="PF00353">
    <property type="entry name" value="HemolysinCabind"/>
    <property type="match status" value="18"/>
</dbReference>
<reference evidence="9" key="1">
    <citation type="submission" date="2021-04" db="EMBL/GenBank/DDBJ databases">
        <title>Complete genome sequence for Sulfitobacter sp. strain JK7-1.</title>
        <authorList>
            <person name="Park S.-J."/>
        </authorList>
    </citation>
    <scope>NUCLEOTIDE SEQUENCE</scope>
    <source>
        <strain evidence="9">JK7-1</strain>
    </source>
</reference>
<feature type="compositionally biased region" description="Basic and acidic residues" evidence="8">
    <location>
        <begin position="2293"/>
        <end position="2302"/>
    </location>
</feature>
<dbReference type="InterPro" id="IPR003995">
    <property type="entry name" value="RTX_toxin_determinant-A"/>
</dbReference>
<evidence type="ECO:0000256" key="4">
    <source>
        <dbReference type="ARBA" id="ARBA00022656"/>
    </source>
</evidence>
<keyword evidence="7" id="KW-0472">Membrane</keyword>
<dbReference type="Proteomes" id="UP000683291">
    <property type="component" value="Chromosome 1"/>
</dbReference>
<dbReference type="PANTHER" id="PTHR38340:SF1">
    <property type="entry name" value="S-LAYER PROTEIN"/>
    <property type="match status" value="1"/>
</dbReference>
<evidence type="ECO:0000256" key="1">
    <source>
        <dbReference type="ARBA" id="ARBA00004370"/>
    </source>
</evidence>
<feature type="compositionally biased region" description="Acidic residues" evidence="8">
    <location>
        <begin position="2272"/>
        <end position="2282"/>
    </location>
</feature>
<keyword evidence="3" id="KW-0964">Secreted</keyword>
<protein>
    <submittedName>
        <fullName evidence="9">Tandem-95 repeat protein</fullName>
    </submittedName>
</protein>
<dbReference type="RefSeq" id="WP_212705720.1">
    <property type="nucleotide sequence ID" value="NZ_CP073581.1"/>
</dbReference>
<dbReference type="Gene3D" id="2.150.10.10">
    <property type="entry name" value="Serralysin-like metalloprotease, C-terminal"/>
    <property type="match status" value="12"/>
</dbReference>
<feature type="compositionally biased region" description="Acidic residues" evidence="8">
    <location>
        <begin position="2233"/>
        <end position="2245"/>
    </location>
</feature>
<feature type="compositionally biased region" description="Acidic residues" evidence="8">
    <location>
        <begin position="2314"/>
        <end position="2337"/>
    </location>
</feature>
<feature type="compositionally biased region" description="Polar residues" evidence="8">
    <location>
        <begin position="305"/>
        <end position="320"/>
    </location>
</feature>
<dbReference type="Gene3D" id="2.60.40.3440">
    <property type="match status" value="4"/>
</dbReference>
<feature type="compositionally biased region" description="Low complexity" evidence="8">
    <location>
        <begin position="2115"/>
        <end position="2128"/>
    </location>
</feature>
<dbReference type="NCBIfam" id="NF012211">
    <property type="entry name" value="tand_rpt_95"/>
    <property type="match status" value="13"/>
</dbReference>
<proteinExistence type="predicted"/>
<evidence type="ECO:0000256" key="3">
    <source>
        <dbReference type="ARBA" id="ARBA00022525"/>
    </source>
</evidence>
<feature type="compositionally biased region" description="Acidic residues" evidence="8">
    <location>
        <begin position="2435"/>
        <end position="2444"/>
    </location>
</feature>
<feature type="compositionally biased region" description="Low complexity" evidence="8">
    <location>
        <begin position="2026"/>
        <end position="2037"/>
    </location>
</feature>
<dbReference type="Gene3D" id="2.60.40.2810">
    <property type="match status" value="8"/>
</dbReference>
<dbReference type="InterPro" id="IPR011049">
    <property type="entry name" value="Serralysin-like_metalloprot_C"/>
</dbReference>
<dbReference type="KEGG" id="sual:KDD17_05945"/>